<evidence type="ECO:0000313" key="3">
    <source>
        <dbReference type="Proteomes" id="UP000280344"/>
    </source>
</evidence>
<reference evidence="2 3" key="1">
    <citation type="submission" date="2018-12" db="EMBL/GenBank/DDBJ databases">
        <title>Complete genome sequence of Flaviflexus sp. H23T48.</title>
        <authorList>
            <person name="Bae J.-W."/>
            <person name="Lee J.-Y."/>
        </authorList>
    </citation>
    <scope>NUCLEOTIDE SEQUENCE [LARGE SCALE GENOMIC DNA]</scope>
    <source>
        <strain evidence="2 3">H23T48</strain>
    </source>
</reference>
<dbReference type="SUPFAM" id="SSF55154">
    <property type="entry name" value="CYTH-like phosphatases"/>
    <property type="match status" value="1"/>
</dbReference>
<dbReference type="GO" id="GO:0006799">
    <property type="term" value="P:polyphosphate biosynthetic process"/>
    <property type="evidence" value="ECO:0007669"/>
    <property type="project" value="UniProtKB-ARBA"/>
</dbReference>
<proteinExistence type="predicted"/>
<dbReference type="EMBL" id="CP034593">
    <property type="protein sequence ID" value="AZQ77937.1"/>
    <property type="molecule type" value="Genomic_DNA"/>
</dbReference>
<gene>
    <name evidence="2" type="ORF">EJ997_11915</name>
</gene>
<dbReference type="Pfam" id="PF09359">
    <property type="entry name" value="VTC"/>
    <property type="match status" value="1"/>
</dbReference>
<dbReference type="KEGG" id="flh:EJ997_11915"/>
<name>A0A3Q9G5M7_9ACTO</name>
<dbReference type="RefSeq" id="WP_126704739.1">
    <property type="nucleotide sequence ID" value="NZ_CP034593.1"/>
</dbReference>
<protein>
    <submittedName>
        <fullName evidence="2">VTC domain-containing protein</fullName>
    </submittedName>
</protein>
<dbReference type="InterPro" id="IPR018966">
    <property type="entry name" value="VTC_domain"/>
</dbReference>
<keyword evidence="3" id="KW-1185">Reference proteome</keyword>
<dbReference type="OrthoDB" id="148766at2"/>
<dbReference type="AlphaFoldDB" id="A0A3Q9G5M7"/>
<evidence type="ECO:0000259" key="1">
    <source>
        <dbReference type="Pfam" id="PF09359"/>
    </source>
</evidence>
<dbReference type="InterPro" id="IPR033469">
    <property type="entry name" value="CYTH-like_dom_sf"/>
</dbReference>
<evidence type="ECO:0000313" key="2">
    <source>
        <dbReference type="EMBL" id="AZQ77937.1"/>
    </source>
</evidence>
<dbReference type="InterPro" id="IPR042267">
    <property type="entry name" value="VTC_sf"/>
</dbReference>
<dbReference type="Gene3D" id="3.20.100.30">
    <property type="entry name" value="VTC, catalytic tunnel domain"/>
    <property type="match status" value="1"/>
</dbReference>
<accession>A0A3Q9G5M7</accession>
<feature type="domain" description="VTC" evidence="1">
    <location>
        <begin position="29"/>
        <end position="229"/>
    </location>
</feature>
<dbReference type="Proteomes" id="UP000280344">
    <property type="component" value="Chromosome"/>
</dbReference>
<sequence>MTAVDLEWSAALPAIGLDELNTFAERLIRVDRKYLVRADDIPEIIASVPGLSVLDVAGARSTQYVSTYFDTPDFESYHRAGRCRRRRYKVRTRRYESGDEFLEVKWKDGRGMTHKVRRPWCSSEPAEEAHSFISQVLAGAGVPCRVKELRPSLRTSYRRSTVLMAEENARATIDFNLVCESPTGHVILDRFAIIESKAGARLTSLDRQLHRHGHRALKMSKYGVGMAATVPGLPPEKWSRTLRLLIGSKNS</sequence>
<organism evidence="2 3">
    <name type="scientific">Flaviflexus ciconiae</name>
    <dbReference type="NCBI Taxonomy" id="2496867"/>
    <lineage>
        <taxon>Bacteria</taxon>
        <taxon>Bacillati</taxon>
        <taxon>Actinomycetota</taxon>
        <taxon>Actinomycetes</taxon>
        <taxon>Actinomycetales</taxon>
        <taxon>Actinomycetaceae</taxon>
        <taxon>Flaviflexus</taxon>
    </lineage>
</organism>